<keyword evidence="1" id="KW-0812">Transmembrane</keyword>
<dbReference type="Pfam" id="PF11139">
    <property type="entry name" value="SfLAP"/>
    <property type="match status" value="1"/>
</dbReference>
<evidence type="ECO:0000313" key="2">
    <source>
        <dbReference type="EMBL" id="PPJ24012.1"/>
    </source>
</evidence>
<feature type="transmembrane region" description="Helical" evidence="1">
    <location>
        <begin position="27"/>
        <end position="48"/>
    </location>
</feature>
<proteinExistence type="predicted"/>
<keyword evidence="1" id="KW-0472">Membrane</keyword>
<feature type="transmembrane region" description="Helical" evidence="1">
    <location>
        <begin position="98"/>
        <end position="115"/>
    </location>
</feature>
<sequence length="244" mass="25411">MTASLWQINRSCGRKERRMGTVIGRTLPLAAAIAVSPLPLIVAVLMLVSGQARAKSSGYLLGRICGFAVLVTAVAWLIGASAARHLHPHHASTATSLIRLFGGIGLLGVAAWFGFQRGRGEAKPRKLWDRVDRVTPAGAFGLGVALVVVDVSTLVPAVMGGLDIAEARLPAPRAVGAGAIFLVIALASCIAPVVAYLVAGERLDQPLAATKTWLVANDRTVMMVLLLLVGTMLIGRAIEALTSG</sequence>
<organism evidence="2 3">
    <name type="scientific">Nocardia nova</name>
    <dbReference type="NCBI Taxonomy" id="37330"/>
    <lineage>
        <taxon>Bacteria</taxon>
        <taxon>Bacillati</taxon>
        <taxon>Actinomycetota</taxon>
        <taxon>Actinomycetes</taxon>
        <taxon>Mycobacteriales</taxon>
        <taxon>Nocardiaceae</taxon>
        <taxon>Nocardia</taxon>
    </lineage>
</organism>
<dbReference type="Proteomes" id="UP000238356">
    <property type="component" value="Unassembled WGS sequence"/>
</dbReference>
<name>A0A2S5ZZH7_9NOCA</name>
<dbReference type="InterPro" id="IPR021315">
    <property type="entry name" value="Gap/Sap"/>
</dbReference>
<feature type="transmembrane region" description="Helical" evidence="1">
    <location>
        <begin position="179"/>
        <end position="199"/>
    </location>
</feature>
<feature type="transmembrane region" description="Helical" evidence="1">
    <location>
        <begin position="136"/>
        <end position="159"/>
    </location>
</feature>
<keyword evidence="1" id="KW-1133">Transmembrane helix</keyword>
<protein>
    <submittedName>
        <fullName evidence="2">GAP family protein</fullName>
    </submittedName>
</protein>
<feature type="transmembrane region" description="Helical" evidence="1">
    <location>
        <begin position="60"/>
        <end position="78"/>
    </location>
</feature>
<feature type="transmembrane region" description="Helical" evidence="1">
    <location>
        <begin position="220"/>
        <end position="238"/>
    </location>
</feature>
<accession>A0A2S5ZZH7</accession>
<dbReference type="EMBL" id="PSZD01000021">
    <property type="protein sequence ID" value="PPJ24012.1"/>
    <property type="molecule type" value="Genomic_DNA"/>
</dbReference>
<dbReference type="AlphaFoldDB" id="A0A2S5ZZH7"/>
<reference evidence="2 3" key="1">
    <citation type="submission" date="2018-02" db="EMBL/GenBank/DDBJ databases">
        <title>8 Nocardia nova and 1 Nocardia cyriacigeorgica strain used for evolution to TMP-SMX.</title>
        <authorList>
            <person name="Mehta H."/>
            <person name="Weng J."/>
            <person name="Shamoo Y."/>
        </authorList>
    </citation>
    <scope>NUCLEOTIDE SEQUENCE [LARGE SCALE GENOMIC DNA]</scope>
    <source>
        <strain evidence="2 3">BAA2227</strain>
    </source>
</reference>
<comment type="caution">
    <text evidence="2">The sequence shown here is derived from an EMBL/GenBank/DDBJ whole genome shotgun (WGS) entry which is preliminary data.</text>
</comment>
<evidence type="ECO:0000256" key="1">
    <source>
        <dbReference type="SAM" id="Phobius"/>
    </source>
</evidence>
<keyword evidence="3" id="KW-1185">Reference proteome</keyword>
<gene>
    <name evidence="2" type="ORF">C5F51_26730</name>
</gene>
<evidence type="ECO:0000313" key="3">
    <source>
        <dbReference type="Proteomes" id="UP000238356"/>
    </source>
</evidence>